<dbReference type="Proteomes" id="UP000095472">
    <property type="component" value="Chromosome"/>
</dbReference>
<organism evidence="1 2">
    <name type="scientific">Desertifilum tharense IPPAS B-1220</name>
    <dbReference type="NCBI Taxonomy" id="1781255"/>
    <lineage>
        <taxon>Bacteria</taxon>
        <taxon>Bacillati</taxon>
        <taxon>Cyanobacteriota</taxon>
        <taxon>Cyanophyceae</taxon>
        <taxon>Desertifilales</taxon>
        <taxon>Desertifilaceae</taxon>
        <taxon>Desertifilum</taxon>
    </lineage>
</organism>
<proteinExistence type="predicted"/>
<reference evidence="1 2" key="1">
    <citation type="journal article" date="2016" name="Genome Announc.">
        <title>Draft Genome Sequence of the Thermotolerant Cyanobacterium Desertifilum sp. IPPAS B-1220.</title>
        <authorList>
            <person name="Mironov K.S."/>
            <person name="Sinetova M.A."/>
            <person name="Bolatkhan K."/>
            <person name="Zayadan B.K."/>
            <person name="Ustinova V.V."/>
            <person name="Kupriyanova E.V."/>
            <person name="Skrypnik A.N."/>
            <person name="Gogoleva N.E."/>
            <person name="Gogolev Y.V."/>
            <person name="Los D.A."/>
        </authorList>
    </citation>
    <scope>NUCLEOTIDE SEQUENCE [LARGE SCALE GENOMIC DNA]</scope>
    <source>
        <strain evidence="1 2">IPPAS B-1220</strain>
    </source>
</reference>
<name>A0ACD5GUS8_9CYAN</name>
<protein>
    <submittedName>
        <fullName evidence="1">Uncharacterized protein</fullName>
    </submittedName>
</protein>
<evidence type="ECO:0000313" key="1">
    <source>
        <dbReference type="EMBL" id="XPM64487.1"/>
    </source>
</evidence>
<accession>A0ACD5GUS8</accession>
<sequence>MAYKLRNSEHRYAEASYGTRYFALLSPTLFSLSTQHSALYT</sequence>
<dbReference type="EMBL" id="CP182909">
    <property type="protein sequence ID" value="XPM64487.1"/>
    <property type="molecule type" value="Genomic_DNA"/>
</dbReference>
<keyword evidence="2" id="KW-1185">Reference proteome</keyword>
<evidence type="ECO:0000313" key="2">
    <source>
        <dbReference type="Proteomes" id="UP000095472"/>
    </source>
</evidence>
<gene>
    <name evidence="1" type="ORF">BH720_037505</name>
</gene>